<dbReference type="InterPro" id="IPR036188">
    <property type="entry name" value="FAD/NAD-bd_sf"/>
</dbReference>
<evidence type="ECO:0000256" key="2">
    <source>
        <dbReference type="ARBA" id="ARBA00022630"/>
    </source>
</evidence>
<dbReference type="SUPFAM" id="SSF51905">
    <property type="entry name" value="FAD/NAD(P)-binding domain"/>
    <property type="match status" value="1"/>
</dbReference>
<dbReference type="PRINTS" id="PR00420">
    <property type="entry name" value="RNGMNOXGNASE"/>
</dbReference>
<dbReference type="Pfam" id="PF01494">
    <property type="entry name" value="FAD_binding_3"/>
    <property type="match status" value="1"/>
</dbReference>
<name>A0A538SWV8_UNCEI</name>
<evidence type="ECO:0000256" key="3">
    <source>
        <dbReference type="ARBA" id="ARBA00022827"/>
    </source>
</evidence>
<comment type="caution">
    <text evidence="5">The sequence shown here is derived from an EMBL/GenBank/DDBJ whole genome shotgun (WGS) entry which is preliminary data.</text>
</comment>
<dbReference type="Proteomes" id="UP000319829">
    <property type="component" value="Unassembled WGS sequence"/>
</dbReference>
<evidence type="ECO:0000313" key="6">
    <source>
        <dbReference type="Proteomes" id="UP000319829"/>
    </source>
</evidence>
<dbReference type="Gene3D" id="3.40.30.120">
    <property type="match status" value="1"/>
</dbReference>
<evidence type="ECO:0000259" key="4">
    <source>
        <dbReference type="Pfam" id="PF01494"/>
    </source>
</evidence>
<dbReference type="EMBL" id="VBOU01000011">
    <property type="protein sequence ID" value="TMQ55876.1"/>
    <property type="molecule type" value="Genomic_DNA"/>
</dbReference>
<accession>A0A538SWV8</accession>
<comment type="cofactor">
    <cofactor evidence="1">
        <name>FAD</name>
        <dbReference type="ChEBI" id="CHEBI:57692"/>
    </cofactor>
</comment>
<dbReference type="PANTHER" id="PTHR43004">
    <property type="entry name" value="TRK SYSTEM POTASSIUM UPTAKE PROTEIN"/>
    <property type="match status" value="1"/>
</dbReference>
<evidence type="ECO:0000313" key="5">
    <source>
        <dbReference type="EMBL" id="TMQ55876.1"/>
    </source>
</evidence>
<dbReference type="PANTHER" id="PTHR43004:SF19">
    <property type="entry name" value="BINDING MONOOXYGENASE, PUTATIVE (JCVI)-RELATED"/>
    <property type="match status" value="1"/>
</dbReference>
<sequence>MDAHVLVVGAGPTGLMLANQLGRRGVRAMIIDRHAGPSLQTRAIGVQARTMEIYSKLGLMDRALELGKDGSGANLWAEGRWMARVLLGEAGRDLTPFPFVLILGQDDNERIMGDKLRDWGLSVHWNTELVALDQQPGHVTATLEQPDGTTRKITAAWVAGCDGARSSVRELNGIKFPGAPYEHVFFVADTQVTGKMVPDQINVYLWRNGFHLFFPFRGEDHWRIVGILPPALRDRKDVTFEDVIPSVRREAGELNFTACSWFSTYRIHHRSASRFRDRRCFLLGDAAHIHSPVGAQGMNTGLQDAYNLAWKLALVTEGRADAALLDSYEEERMPVARRLLNTTDRVFRLLVSHNPLAGILRTKILARIAEFALRRAAIQRAAFRVVSQTGIRYRESALSKTLEGFPGGAPRAGDRFPWLRLKLQANGPVQDLYQKLDDKRFNLVVVGQPSPSGDALDLDDLLDIHVIPADPANQAELARARIPQPSFYLVRPDGHVGLCGVRLDAGAVARYVSESLRLEPRSAPRSPNRERAPVMAS</sequence>
<keyword evidence="2" id="KW-0285">Flavoprotein</keyword>
<gene>
    <name evidence="5" type="ORF">E6K74_01690</name>
</gene>
<evidence type="ECO:0000256" key="1">
    <source>
        <dbReference type="ARBA" id="ARBA00001974"/>
    </source>
</evidence>
<organism evidence="5 6">
    <name type="scientific">Eiseniibacteriota bacterium</name>
    <dbReference type="NCBI Taxonomy" id="2212470"/>
    <lineage>
        <taxon>Bacteria</taxon>
        <taxon>Candidatus Eiseniibacteriota</taxon>
    </lineage>
</organism>
<dbReference type="InterPro" id="IPR002938">
    <property type="entry name" value="FAD-bd"/>
</dbReference>
<feature type="domain" description="FAD-binding" evidence="4">
    <location>
        <begin position="3"/>
        <end position="341"/>
    </location>
</feature>
<proteinExistence type="predicted"/>
<dbReference type="GO" id="GO:0016709">
    <property type="term" value="F:oxidoreductase activity, acting on paired donors, with incorporation or reduction of molecular oxygen, NAD(P)H as one donor, and incorporation of one atom of oxygen"/>
    <property type="evidence" value="ECO:0007669"/>
    <property type="project" value="UniProtKB-ARBA"/>
</dbReference>
<dbReference type="Gene3D" id="3.30.70.2450">
    <property type="match status" value="1"/>
</dbReference>
<dbReference type="InterPro" id="IPR050641">
    <property type="entry name" value="RIFMO-like"/>
</dbReference>
<dbReference type="AlphaFoldDB" id="A0A538SWV8"/>
<keyword evidence="3" id="KW-0274">FAD</keyword>
<reference evidence="5 6" key="1">
    <citation type="journal article" date="2019" name="Nat. Microbiol.">
        <title>Mediterranean grassland soil C-N compound turnover is dependent on rainfall and depth, and is mediated by genomically divergent microorganisms.</title>
        <authorList>
            <person name="Diamond S."/>
            <person name="Andeer P.F."/>
            <person name="Li Z."/>
            <person name="Crits-Christoph A."/>
            <person name="Burstein D."/>
            <person name="Anantharaman K."/>
            <person name="Lane K.R."/>
            <person name="Thomas B.C."/>
            <person name="Pan C."/>
            <person name="Northen T.R."/>
            <person name="Banfield J.F."/>
        </authorList>
    </citation>
    <scope>NUCLEOTIDE SEQUENCE [LARGE SCALE GENOMIC DNA]</scope>
    <source>
        <strain evidence="5">WS_4</strain>
    </source>
</reference>
<dbReference type="Gene3D" id="3.50.50.60">
    <property type="entry name" value="FAD/NAD(P)-binding domain"/>
    <property type="match status" value="1"/>
</dbReference>
<dbReference type="GO" id="GO:0071949">
    <property type="term" value="F:FAD binding"/>
    <property type="evidence" value="ECO:0007669"/>
    <property type="project" value="InterPro"/>
</dbReference>
<protein>
    <recommendedName>
        <fullName evidence="4">FAD-binding domain-containing protein</fullName>
    </recommendedName>
</protein>